<sequence length="163" mass="17042">MFIEEVIGAFTGENRRTRHRQVAIGTALGLLGGAAVALLLAPQSGKETREDICKCAVKGKEAAADLAKRGYGQVKNLAGTAVDRLGIFTADMADCAEDIGNGLARTKRNAARQARIAARQARRLAHAGVQALADQLAEPETADEEADSATAVESTDATNEPQA</sequence>
<evidence type="ECO:0000256" key="2">
    <source>
        <dbReference type="SAM" id="Phobius"/>
    </source>
</evidence>
<feature type="region of interest" description="Disordered" evidence="1">
    <location>
        <begin position="132"/>
        <end position="163"/>
    </location>
</feature>
<evidence type="ECO:0000313" key="4">
    <source>
        <dbReference type="Proteomes" id="UP000236394"/>
    </source>
</evidence>
<evidence type="ECO:0000313" key="3">
    <source>
        <dbReference type="EMBL" id="PNH19330.1"/>
    </source>
</evidence>
<dbReference type="Proteomes" id="UP000236394">
    <property type="component" value="Unassembled WGS sequence"/>
</dbReference>
<protein>
    <submittedName>
        <fullName evidence="3">Uncharacterized protein</fullName>
    </submittedName>
</protein>
<accession>A0A2J8B3H6</accession>
<keyword evidence="2" id="KW-0472">Membrane</keyword>
<comment type="caution">
    <text evidence="3">The sequence shown here is derived from an EMBL/GenBank/DDBJ whole genome shotgun (WGS) entry which is preliminary data.</text>
</comment>
<keyword evidence="2" id="KW-0812">Transmembrane</keyword>
<feature type="transmembrane region" description="Helical" evidence="2">
    <location>
        <begin position="22"/>
        <end position="41"/>
    </location>
</feature>
<proteinExistence type="predicted"/>
<dbReference type="AlphaFoldDB" id="A0A2J8B3H6"/>
<evidence type="ECO:0000256" key="1">
    <source>
        <dbReference type="SAM" id="MobiDB-lite"/>
    </source>
</evidence>
<name>A0A2J8B3H6_9FIRM</name>
<dbReference type="RefSeq" id="WP_012993819.1">
    <property type="nucleotide sequence ID" value="NZ_NBZD01000001.1"/>
</dbReference>
<dbReference type="EMBL" id="NBZD01000001">
    <property type="protein sequence ID" value="PNH19330.1"/>
    <property type="molecule type" value="Genomic_DNA"/>
</dbReference>
<dbReference type="InterPro" id="IPR024623">
    <property type="entry name" value="YtxH"/>
</dbReference>
<gene>
    <name evidence="3" type="ORF">B7R76_00095</name>
</gene>
<organism evidence="3 4">
    <name type="scientific">Mageeibacillus indolicus</name>
    <dbReference type="NCBI Taxonomy" id="884684"/>
    <lineage>
        <taxon>Bacteria</taxon>
        <taxon>Bacillati</taxon>
        <taxon>Bacillota</taxon>
        <taxon>Clostridia</taxon>
        <taxon>Eubacteriales</taxon>
        <taxon>Oscillospiraceae</taxon>
        <taxon>Mageeibacillus</taxon>
    </lineage>
</organism>
<dbReference type="Pfam" id="PF12732">
    <property type="entry name" value="YtxH"/>
    <property type="match status" value="1"/>
</dbReference>
<keyword evidence="2" id="KW-1133">Transmembrane helix</keyword>
<reference evidence="4" key="1">
    <citation type="submission" date="2017-04" db="EMBL/GenBank/DDBJ databases">
        <authorList>
            <person name="Bumgarner R.E."/>
            <person name="Fredricks D.N."/>
            <person name="Srinivasan S."/>
        </authorList>
    </citation>
    <scope>NUCLEOTIDE SEQUENCE [LARGE SCALE GENOMIC DNA]</scope>
    <source>
        <strain evidence="4">KA00405</strain>
    </source>
</reference>